<dbReference type="AlphaFoldDB" id="A0A0C4EYM9"/>
<reference evidence="2" key="4">
    <citation type="submission" date="2025-05" db="UniProtKB">
        <authorList>
            <consortium name="EnsemblFungi"/>
        </authorList>
    </citation>
    <scope>IDENTIFICATION</scope>
    <source>
        <strain evidence="2">isolate 1-1 / race 1 (BBBD)</strain>
    </source>
</reference>
<dbReference type="Proteomes" id="UP000005240">
    <property type="component" value="Unassembled WGS sequence"/>
</dbReference>
<evidence type="ECO:0000313" key="2">
    <source>
        <dbReference type="EnsemblFungi" id="PTTG_05931-t43_1-p1"/>
    </source>
</evidence>
<keyword evidence="3" id="KW-1185">Reference proteome</keyword>
<dbReference type="EMBL" id="ADAS02000001">
    <property type="protein sequence ID" value="OAW00080.1"/>
    <property type="molecule type" value="Genomic_DNA"/>
</dbReference>
<accession>A0A0C4EYM9</accession>
<evidence type="ECO:0000313" key="3">
    <source>
        <dbReference type="Proteomes" id="UP000005240"/>
    </source>
</evidence>
<dbReference type="OrthoDB" id="2507563at2759"/>
<dbReference type="EnsemblFungi" id="PTTG_05931-t43_1">
    <property type="protein sequence ID" value="PTTG_05931-t43_1-p1"/>
    <property type="gene ID" value="PTTG_05931"/>
</dbReference>
<evidence type="ECO:0000313" key="1">
    <source>
        <dbReference type="EMBL" id="OAW00080.1"/>
    </source>
</evidence>
<organism evidence="1">
    <name type="scientific">Puccinia triticina (isolate 1-1 / race 1 (BBBD))</name>
    <name type="common">Brown leaf rust fungus</name>
    <dbReference type="NCBI Taxonomy" id="630390"/>
    <lineage>
        <taxon>Eukaryota</taxon>
        <taxon>Fungi</taxon>
        <taxon>Dikarya</taxon>
        <taxon>Basidiomycota</taxon>
        <taxon>Pucciniomycotina</taxon>
        <taxon>Pucciniomycetes</taxon>
        <taxon>Pucciniales</taxon>
        <taxon>Pucciniaceae</taxon>
        <taxon>Puccinia</taxon>
    </lineage>
</organism>
<sequence>MGRAICGQRTGSDEGQNHNHGVAEATLFLSALQSEVLNAIQMSSERQTTGFTPEVAKDLYAGISNLSGLVESLIDKVGTGRLGNAWDGDLTALEFLKGTKKVMDILRTSKSTYFPVHTQGLDASRKTMALAHLNDALVKFLIIFERHKLASPKWLEDLLNEEEGGQIMFNYLARRFPGLRDKIDVPNLYLITDLMKALQESPFTAELQGLFKYFKLSGWHRLERSYLSSQISAFDRSSNAVLTRDMAEFRKDYTYLTKTTLLREVGGLGYMNEVGRLLSRLEKQIGRISRSSRKISRLPPITQLLSFKVLHRWDDSS</sequence>
<reference evidence="2 3" key="3">
    <citation type="journal article" date="2017" name="G3 (Bethesda)">
        <title>Comparative analysis highlights variable genome content of wheat rusts and divergence of the mating loci.</title>
        <authorList>
            <person name="Cuomo C.A."/>
            <person name="Bakkeren G."/>
            <person name="Khalil H.B."/>
            <person name="Panwar V."/>
            <person name="Joly D."/>
            <person name="Linning R."/>
            <person name="Sakthikumar S."/>
            <person name="Song X."/>
            <person name="Adiconis X."/>
            <person name="Fan L."/>
            <person name="Goldberg J.M."/>
            <person name="Levin J.Z."/>
            <person name="Young S."/>
            <person name="Zeng Q."/>
            <person name="Anikster Y."/>
            <person name="Bruce M."/>
            <person name="Wang M."/>
            <person name="Yin C."/>
            <person name="McCallum B."/>
            <person name="Szabo L.J."/>
            <person name="Hulbert S."/>
            <person name="Chen X."/>
            <person name="Fellers J.P."/>
        </authorList>
    </citation>
    <scope>NUCLEOTIDE SEQUENCE</scope>
    <source>
        <strain evidence="2">isolate 1-1 / race 1 (BBBD)</strain>
        <strain evidence="3">Isolate 1-1 / race 1 (BBBD)</strain>
    </source>
</reference>
<reference evidence="1" key="2">
    <citation type="submission" date="2016-05" db="EMBL/GenBank/DDBJ databases">
        <title>Comparative analysis highlights variable genome content of wheat rusts and divergence of the mating loci.</title>
        <authorList>
            <person name="Cuomo C.A."/>
            <person name="Bakkeren G."/>
            <person name="Szabo L."/>
            <person name="Khalil H."/>
            <person name="Joly D."/>
            <person name="Goldberg J."/>
            <person name="Young S."/>
            <person name="Zeng Q."/>
            <person name="Fellers J."/>
        </authorList>
    </citation>
    <scope>NUCLEOTIDE SEQUENCE [LARGE SCALE GENOMIC DNA]</scope>
    <source>
        <strain evidence="1">1-1 BBBD Race 1</strain>
    </source>
</reference>
<protein>
    <submittedName>
        <fullName evidence="1 2">Uncharacterized protein</fullName>
    </submittedName>
</protein>
<reference evidence="1" key="1">
    <citation type="submission" date="2009-11" db="EMBL/GenBank/DDBJ databases">
        <authorList>
            <consortium name="The Broad Institute Genome Sequencing Platform"/>
            <person name="Ward D."/>
            <person name="Feldgarden M."/>
            <person name="Earl A."/>
            <person name="Young S.K."/>
            <person name="Zeng Q."/>
            <person name="Koehrsen M."/>
            <person name="Alvarado L."/>
            <person name="Berlin A."/>
            <person name="Bochicchio J."/>
            <person name="Borenstein D."/>
            <person name="Chapman S.B."/>
            <person name="Chen Z."/>
            <person name="Engels R."/>
            <person name="Freedman E."/>
            <person name="Gellesch M."/>
            <person name="Goldberg J."/>
            <person name="Griggs A."/>
            <person name="Gujja S."/>
            <person name="Heilman E."/>
            <person name="Heiman D."/>
            <person name="Hepburn T."/>
            <person name="Howarth C."/>
            <person name="Jen D."/>
            <person name="Larson L."/>
            <person name="Lewis B."/>
            <person name="Mehta T."/>
            <person name="Park D."/>
            <person name="Pearson M."/>
            <person name="Roberts A."/>
            <person name="Saif S."/>
            <person name="Shea T."/>
            <person name="Shenoy N."/>
            <person name="Sisk P."/>
            <person name="Stolte C."/>
            <person name="Sykes S."/>
            <person name="Thomson T."/>
            <person name="Walk T."/>
            <person name="White J."/>
            <person name="Yandava C."/>
            <person name="Izard J."/>
            <person name="Baranova O.V."/>
            <person name="Blanton J.M."/>
            <person name="Tanner A.C."/>
            <person name="Dewhirst F.E."/>
            <person name="Haas B."/>
            <person name="Nusbaum C."/>
            <person name="Birren B."/>
        </authorList>
    </citation>
    <scope>NUCLEOTIDE SEQUENCE [LARGE SCALE GENOMIC DNA]</scope>
    <source>
        <strain evidence="1">1-1 BBBD Race 1</strain>
    </source>
</reference>
<name>A0A0C4EYM9_PUCT1</name>
<gene>
    <name evidence="1" type="ORF">PTTG_05931</name>
</gene>
<dbReference type="VEuPathDB" id="FungiDB:PTTG_05931"/>
<proteinExistence type="predicted"/>